<dbReference type="InterPro" id="IPR008613">
    <property type="entry name" value="Excalibur_Ca-bd_domain"/>
</dbReference>
<proteinExistence type="predicted"/>
<dbReference type="InterPro" id="IPR002071">
    <property type="entry name" value="Thermonucl_AS"/>
</dbReference>
<dbReference type="RefSeq" id="WP_390251931.1">
    <property type="nucleotide sequence ID" value="NZ_JBHSDT010000004.1"/>
</dbReference>
<dbReference type="CDD" id="cd00175">
    <property type="entry name" value="SNc"/>
    <property type="match status" value="1"/>
</dbReference>
<dbReference type="PROSITE" id="PS50830">
    <property type="entry name" value="TNASE_3"/>
    <property type="match status" value="1"/>
</dbReference>
<keyword evidence="3" id="KW-0378">Hydrolase</keyword>
<evidence type="ECO:0000259" key="6">
    <source>
        <dbReference type="PROSITE" id="PS50830"/>
    </source>
</evidence>
<evidence type="ECO:0000256" key="1">
    <source>
        <dbReference type="ARBA" id="ARBA00022722"/>
    </source>
</evidence>
<dbReference type="InterPro" id="IPR016071">
    <property type="entry name" value="Staphylococal_nuclease_OB-fold"/>
</dbReference>
<dbReference type="Proteomes" id="UP001595882">
    <property type="component" value="Unassembled WGS sequence"/>
</dbReference>
<protein>
    <submittedName>
        <fullName evidence="7">Thermonuclease family protein</fullName>
    </submittedName>
</protein>
<name>A0ABV8WXX4_9BACI</name>
<keyword evidence="2" id="KW-0255">Endonuclease</keyword>
<dbReference type="PROSITE" id="PS51257">
    <property type="entry name" value="PROKAR_LIPOPROTEIN"/>
    <property type="match status" value="1"/>
</dbReference>
<dbReference type="SUPFAM" id="SSF50199">
    <property type="entry name" value="Staphylococcal nuclease"/>
    <property type="match status" value="1"/>
</dbReference>
<dbReference type="EMBL" id="JBHSDT010000004">
    <property type="protein sequence ID" value="MFC4403441.1"/>
    <property type="molecule type" value="Genomic_DNA"/>
</dbReference>
<dbReference type="PANTHER" id="PTHR12302">
    <property type="entry name" value="EBNA2 BINDING PROTEIN P100"/>
    <property type="match status" value="1"/>
</dbReference>
<keyword evidence="1" id="KW-0540">Nuclease</keyword>
<keyword evidence="8" id="KW-1185">Reference proteome</keyword>
<dbReference type="Gene3D" id="2.40.50.90">
    <property type="match status" value="1"/>
</dbReference>
<dbReference type="PROSITE" id="PS01123">
    <property type="entry name" value="TNASE_1"/>
    <property type="match status" value="1"/>
</dbReference>
<evidence type="ECO:0000256" key="5">
    <source>
        <dbReference type="SAM" id="SignalP"/>
    </source>
</evidence>
<accession>A0ABV8WXX4</accession>
<feature type="domain" description="TNase-like" evidence="6">
    <location>
        <begin position="56"/>
        <end position="188"/>
    </location>
</feature>
<feature type="region of interest" description="Disordered" evidence="4">
    <location>
        <begin position="227"/>
        <end position="251"/>
    </location>
</feature>
<gene>
    <name evidence="7" type="ORF">ACFOY7_10150</name>
</gene>
<keyword evidence="5" id="KW-0732">Signal</keyword>
<evidence type="ECO:0000256" key="2">
    <source>
        <dbReference type="ARBA" id="ARBA00022759"/>
    </source>
</evidence>
<comment type="caution">
    <text evidence="7">The sequence shown here is derived from an EMBL/GenBank/DDBJ whole genome shotgun (WGS) entry which is preliminary data.</text>
</comment>
<organism evidence="7 8">
    <name type="scientific">Gracilibacillus xinjiangensis</name>
    <dbReference type="NCBI Taxonomy" id="1193282"/>
    <lineage>
        <taxon>Bacteria</taxon>
        <taxon>Bacillati</taxon>
        <taxon>Bacillota</taxon>
        <taxon>Bacilli</taxon>
        <taxon>Bacillales</taxon>
        <taxon>Bacillaceae</taxon>
        <taxon>Gracilibacillus</taxon>
    </lineage>
</organism>
<sequence length="251" mass="28214">MKIKSLLLSLFVFTLVLSGCGTASPLEQDHTVNKKELTEEIIDNSQTEPKTTSAENLEAAKVLRVVDGDTVKVIYKGNEETVRLLLVDTPETKHPDLPIQPFGPEASSFAEETLTGKEIQLEFDGPERDKYDRLLSYIWVDGKNFNQLLIEEGLARYAYVYDPPYIHQDEMKAAEDSAKSNGRGIWSIQGYVTEDGFNHDIEVKEENKTDQEDIYYNNCTEAREAGVTPLYDGDPGYRTQMDGDDDGIACE</sequence>
<evidence type="ECO:0000256" key="4">
    <source>
        <dbReference type="SAM" id="MobiDB-lite"/>
    </source>
</evidence>
<dbReference type="SMART" id="SM00894">
    <property type="entry name" value="Excalibur"/>
    <property type="match status" value="1"/>
</dbReference>
<evidence type="ECO:0000256" key="3">
    <source>
        <dbReference type="ARBA" id="ARBA00022801"/>
    </source>
</evidence>
<dbReference type="SMART" id="SM00318">
    <property type="entry name" value="SNc"/>
    <property type="match status" value="1"/>
</dbReference>
<feature type="chain" id="PRO_5046516997" evidence="5">
    <location>
        <begin position="24"/>
        <end position="251"/>
    </location>
</feature>
<dbReference type="PANTHER" id="PTHR12302:SF3">
    <property type="entry name" value="SERINE_THREONINE-PROTEIN KINASE 31"/>
    <property type="match status" value="1"/>
</dbReference>
<dbReference type="Pfam" id="PF05901">
    <property type="entry name" value="Excalibur"/>
    <property type="match status" value="1"/>
</dbReference>
<feature type="compositionally biased region" description="Acidic residues" evidence="4">
    <location>
        <begin position="242"/>
        <end position="251"/>
    </location>
</feature>
<feature type="signal peptide" evidence="5">
    <location>
        <begin position="1"/>
        <end position="23"/>
    </location>
</feature>
<dbReference type="InterPro" id="IPR035437">
    <property type="entry name" value="SNase_OB-fold_sf"/>
</dbReference>
<evidence type="ECO:0000313" key="8">
    <source>
        <dbReference type="Proteomes" id="UP001595882"/>
    </source>
</evidence>
<evidence type="ECO:0000313" key="7">
    <source>
        <dbReference type="EMBL" id="MFC4403441.1"/>
    </source>
</evidence>
<dbReference type="Pfam" id="PF00565">
    <property type="entry name" value="SNase"/>
    <property type="match status" value="1"/>
</dbReference>
<reference evidence="8" key="1">
    <citation type="journal article" date="2019" name="Int. J. Syst. Evol. Microbiol.">
        <title>The Global Catalogue of Microorganisms (GCM) 10K type strain sequencing project: providing services to taxonomists for standard genome sequencing and annotation.</title>
        <authorList>
            <consortium name="The Broad Institute Genomics Platform"/>
            <consortium name="The Broad Institute Genome Sequencing Center for Infectious Disease"/>
            <person name="Wu L."/>
            <person name="Ma J."/>
        </authorList>
    </citation>
    <scope>NUCLEOTIDE SEQUENCE [LARGE SCALE GENOMIC DNA]</scope>
    <source>
        <strain evidence="8">CCUG 37865</strain>
    </source>
</reference>